<dbReference type="Proteomes" id="UP000095287">
    <property type="component" value="Unplaced"/>
</dbReference>
<dbReference type="WBParaSite" id="L893_g22062.t1">
    <property type="protein sequence ID" value="L893_g22062.t1"/>
    <property type="gene ID" value="L893_g22062"/>
</dbReference>
<keyword evidence="1" id="KW-1185">Reference proteome</keyword>
<evidence type="ECO:0000313" key="2">
    <source>
        <dbReference type="WBParaSite" id="L893_g22062.t1"/>
    </source>
</evidence>
<protein>
    <submittedName>
        <fullName evidence="2">Uncharacterized protein</fullName>
    </submittedName>
</protein>
<sequence>MHLRHLHIQETLLGIRKRNRERVQRIRWRGAAGESAGADRTVLQVQPALTSASRHVASSGDRRVLLHGDLDLRERYISTNVRIAMMVQSDSHSFG</sequence>
<name>A0A1I7Z237_9BILA</name>
<evidence type="ECO:0000313" key="1">
    <source>
        <dbReference type="Proteomes" id="UP000095287"/>
    </source>
</evidence>
<proteinExistence type="predicted"/>
<accession>A0A1I7Z237</accession>
<organism evidence="1 2">
    <name type="scientific">Steinernema glaseri</name>
    <dbReference type="NCBI Taxonomy" id="37863"/>
    <lineage>
        <taxon>Eukaryota</taxon>
        <taxon>Metazoa</taxon>
        <taxon>Ecdysozoa</taxon>
        <taxon>Nematoda</taxon>
        <taxon>Chromadorea</taxon>
        <taxon>Rhabditida</taxon>
        <taxon>Tylenchina</taxon>
        <taxon>Panagrolaimomorpha</taxon>
        <taxon>Strongyloidoidea</taxon>
        <taxon>Steinernematidae</taxon>
        <taxon>Steinernema</taxon>
    </lineage>
</organism>
<dbReference type="AlphaFoldDB" id="A0A1I7Z237"/>
<reference evidence="2" key="1">
    <citation type="submission" date="2016-11" db="UniProtKB">
        <authorList>
            <consortium name="WormBaseParasite"/>
        </authorList>
    </citation>
    <scope>IDENTIFICATION</scope>
</reference>